<evidence type="ECO:0000313" key="1">
    <source>
        <dbReference type="EMBL" id="CAB5507653.1"/>
    </source>
</evidence>
<name>A0ACA8ZTI4_9GAMM</name>
<organism evidence="1 2">
    <name type="scientific">Bathymodiolus azoricus thioautotrophic gill symbiont</name>
    <dbReference type="NCBI Taxonomy" id="235205"/>
    <lineage>
        <taxon>Bacteria</taxon>
        <taxon>Pseudomonadati</taxon>
        <taxon>Pseudomonadota</taxon>
        <taxon>Gammaproteobacteria</taxon>
        <taxon>sulfur-oxidizing symbionts</taxon>
    </lineage>
</organism>
<evidence type="ECO:0000313" key="2">
    <source>
        <dbReference type="Proteomes" id="UP000635628"/>
    </source>
</evidence>
<dbReference type="EMBL" id="CAESAP020000404">
    <property type="protein sequence ID" value="CAB5507653.1"/>
    <property type="molecule type" value="Genomic_DNA"/>
</dbReference>
<dbReference type="Proteomes" id="UP000635628">
    <property type="component" value="Unassembled WGS sequence"/>
</dbReference>
<accession>A0ACA8ZTI4</accession>
<proteinExistence type="predicted"/>
<gene>
    <name evidence="1" type="ORF">AZO1586R_2511</name>
</gene>
<sequence>MNSPINKNAPEQLRLLCEITCDWHQDFSPFIEDEFTSIT</sequence>
<keyword evidence="2" id="KW-1185">Reference proteome</keyword>
<protein>
    <submittedName>
        <fullName evidence="1">Uncharacterized protein</fullName>
    </submittedName>
</protein>
<comment type="caution">
    <text evidence="1">The sequence shown here is derived from an EMBL/GenBank/DDBJ whole genome shotgun (WGS) entry which is preliminary data.</text>
</comment>
<reference evidence="1" key="1">
    <citation type="submission" date="2020-05" db="EMBL/GenBank/DDBJ databases">
        <authorList>
            <person name="Petersen J."/>
            <person name="Sayavedra L."/>
        </authorList>
    </citation>
    <scope>NUCLEOTIDE SEQUENCE</scope>
    <source>
        <strain evidence="1">B azoricus SOX Menez Gwen</strain>
    </source>
</reference>